<dbReference type="Proteomes" id="UP001054945">
    <property type="component" value="Unassembled WGS sequence"/>
</dbReference>
<organism evidence="1 2">
    <name type="scientific">Caerostris extrusa</name>
    <name type="common">Bark spider</name>
    <name type="synonym">Caerostris bankana</name>
    <dbReference type="NCBI Taxonomy" id="172846"/>
    <lineage>
        <taxon>Eukaryota</taxon>
        <taxon>Metazoa</taxon>
        <taxon>Ecdysozoa</taxon>
        <taxon>Arthropoda</taxon>
        <taxon>Chelicerata</taxon>
        <taxon>Arachnida</taxon>
        <taxon>Araneae</taxon>
        <taxon>Araneomorphae</taxon>
        <taxon>Entelegynae</taxon>
        <taxon>Araneoidea</taxon>
        <taxon>Araneidae</taxon>
        <taxon>Caerostris</taxon>
    </lineage>
</organism>
<gene>
    <name evidence="1" type="ORF">CEXT_78671</name>
</gene>
<name>A0AAV4S9F1_CAEEX</name>
<dbReference type="AlphaFoldDB" id="A0AAV4S9F1"/>
<reference evidence="1 2" key="1">
    <citation type="submission" date="2021-06" db="EMBL/GenBank/DDBJ databases">
        <title>Caerostris extrusa draft genome.</title>
        <authorList>
            <person name="Kono N."/>
            <person name="Arakawa K."/>
        </authorList>
    </citation>
    <scope>NUCLEOTIDE SEQUENCE [LARGE SCALE GENOMIC DNA]</scope>
</reference>
<dbReference type="EMBL" id="BPLR01009201">
    <property type="protein sequence ID" value="GIY30280.1"/>
    <property type="molecule type" value="Genomic_DNA"/>
</dbReference>
<evidence type="ECO:0000313" key="1">
    <source>
        <dbReference type="EMBL" id="GIY30280.1"/>
    </source>
</evidence>
<proteinExistence type="predicted"/>
<protein>
    <submittedName>
        <fullName evidence="1">Uncharacterized protein</fullName>
    </submittedName>
</protein>
<sequence>MALGIEAPQPPKSSRPAQVMNRSKHINLLSQKIRLFRFIHLKEILHTLNDIWLHSIDFQQHKRKHLFLISVAFEGLEPSMIGLS</sequence>
<evidence type="ECO:0000313" key="2">
    <source>
        <dbReference type="Proteomes" id="UP001054945"/>
    </source>
</evidence>
<comment type="caution">
    <text evidence="1">The sequence shown here is derived from an EMBL/GenBank/DDBJ whole genome shotgun (WGS) entry which is preliminary data.</text>
</comment>
<accession>A0AAV4S9F1</accession>
<keyword evidence="2" id="KW-1185">Reference proteome</keyword>